<evidence type="ECO:0000256" key="13">
    <source>
        <dbReference type="ARBA" id="ARBA00049512"/>
    </source>
</evidence>
<keyword evidence="9 14" id="KW-0999">Mitochondrion inner membrane</keyword>
<keyword evidence="11 14" id="KW-0249">Electron transport</keyword>
<keyword evidence="12 14" id="KW-0496">Mitochondrion</keyword>
<comment type="function">
    <text evidence="14">Component of the cytochrome c oxidase, the last enzyme in the mitochondrial electron transport chain which drives oxidative phosphorylation. The respiratory chain contains 3 multisubunit complexes succinate dehydrogenase (complex II, CII), ubiquinol-cytochrome c oxidoreductase (cytochrome b-c1 complex, complex III, CIII) and cytochrome c oxidase (complex IV, CIV), that cooperate to transfer electrons derived from NADH and succinate to molecular oxygen, creating an electrochemical gradient over the inner membrane that drives transmembrane transport and the ATP synthase. Cytochrome c oxidase is the component of the respiratory chain that catalyzes the reduction of oxygen to water. Electrons originating from reduced cytochrome c in the intermembrane space (IMS) are transferred via the dinuclear copper A center (CU(A)) of subunit 2 and heme A of subunit 1 to the active site in subunit 1, a binuclear center (BNC) formed by heme A3 and copper B (CU(B)). The BNC reduces molecular oxygen to 2 water molecules using 4 electrons from cytochrome c in the IMS and 4 protons from the mitochondrial matrix.</text>
</comment>
<evidence type="ECO:0000259" key="16">
    <source>
        <dbReference type="PROSITE" id="PS50855"/>
    </source>
</evidence>
<feature type="transmembrane region" description="Helical" evidence="15">
    <location>
        <begin position="6"/>
        <end position="29"/>
    </location>
</feature>
<dbReference type="GO" id="GO:0006123">
    <property type="term" value="P:mitochondrial electron transport, cytochrome c to oxygen"/>
    <property type="evidence" value="ECO:0007669"/>
    <property type="project" value="TreeGrafter"/>
</dbReference>
<dbReference type="GO" id="GO:0046872">
    <property type="term" value="F:metal ion binding"/>
    <property type="evidence" value="ECO:0007669"/>
    <property type="project" value="UniProtKB-KW"/>
</dbReference>
<dbReference type="GO" id="GO:0004129">
    <property type="term" value="F:cytochrome-c oxidase activity"/>
    <property type="evidence" value="ECO:0007669"/>
    <property type="project" value="UniProtKB-EC"/>
</dbReference>
<feature type="transmembrane region" description="Helical" evidence="15">
    <location>
        <begin position="144"/>
        <end position="172"/>
    </location>
</feature>
<dbReference type="EMBL" id="AJ427620">
    <property type="protein sequence ID" value="CAD44508.1"/>
    <property type="molecule type" value="Genomic_DNA"/>
</dbReference>
<keyword evidence="8 14" id="KW-0479">Metal-binding</keyword>
<organism evidence="17">
    <name type="scientific">Chaoborus trivitattus</name>
    <dbReference type="NCBI Taxonomy" id="204567"/>
    <lineage>
        <taxon>Eukaryota</taxon>
        <taxon>Metazoa</taxon>
        <taxon>Ecdysozoa</taxon>
        <taxon>Arthropoda</taxon>
        <taxon>Hexapoda</taxon>
        <taxon>Insecta</taxon>
        <taxon>Pterygota</taxon>
        <taxon>Neoptera</taxon>
        <taxon>Endopterygota</taxon>
        <taxon>Diptera</taxon>
        <taxon>Nematocera</taxon>
        <taxon>Culicoidea</taxon>
        <taxon>Chaoboridae</taxon>
        <taxon>Chaoborus</taxon>
    </lineage>
</organism>
<comment type="catalytic activity">
    <reaction evidence="13">
        <text>4 Fe(II)-[cytochrome c] + O2 + 8 H(+)(in) = 4 Fe(III)-[cytochrome c] + 2 H2O + 4 H(+)(out)</text>
        <dbReference type="Rhea" id="RHEA:11436"/>
        <dbReference type="Rhea" id="RHEA-COMP:10350"/>
        <dbReference type="Rhea" id="RHEA-COMP:14399"/>
        <dbReference type="ChEBI" id="CHEBI:15377"/>
        <dbReference type="ChEBI" id="CHEBI:15378"/>
        <dbReference type="ChEBI" id="CHEBI:15379"/>
        <dbReference type="ChEBI" id="CHEBI:29033"/>
        <dbReference type="ChEBI" id="CHEBI:29034"/>
        <dbReference type="EC" id="7.1.1.9"/>
    </reaction>
    <physiologicalReaction direction="left-to-right" evidence="13">
        <dbReference type="Rhea" id="RHEA:11437"/>
    </physiologicalReaction>
</comment>
<evidence type="ECO:0000256" key="9">
    <source>
        <dbReference type="ARBA" id="ARBA00022792"/>
    </source>
</evidence>
<dbReference type="InterPro" id="IPR036927">
    <property type="entry name" value="Cyt_c_oxase-like_su1_sf"/>
</dbReference>
<dbReference type="AlphaFoldDB" id="Q8LX72"/>
<dbReference type="PANTHER" id="PTHR10422">
    <property type="entry name" value="CYTOCHROME C OXIDASE SUBUNIT 1"/>
    <property type="match status" value="1"/>
</dbReference>
<feature type="transmembrane region" description="Helical" evidence="15">
    <location>
        <begin position="118"/>
        <end position="138"/>
    </location>
</feature>
<reference evidence="17" key="1">
    <citation type="submission" date="2002-08" db="EMBL/GenBank/DDBJ databases">
        <title>Phylogenetics of pond and lake lifestyles in Chaoborus midge larvae.</title>
        <authorList>
            <person name="Berendonk T.U."/>
        </authorList>
    </citation>
    <scope>NUCLEOTIDE SEQUENCE</scope>
</reference>
<dbReference type="SUPFAM" id="SSF81442">
    <property type="entry name" value="Cytochrome c oxidase subunit I-like"/>
    <property type="match status" value="1"/>
</dbReference>
<feature type="non-terminal residue" evidence="17">
    <location>
        <position position="1"/>
    </location>
</feature>
<evidence type="ECO:0000256" key="7">
    <source>
        <dbReference type="ARBA" id="ARBA00022660"/>
    </source>
</evidence>
<keyword evidence="15" id="KW-1133">Transmembrane helix</keyword>
<keyword evidence="14" id="KW-0186">Copper</keyword>
<dbReference type="EC" id="7.1.1.9" evidence="14"/>
<dbReference type="GO" id="GO:0005743">
    <property type="term" value="C:mitochondrial inner membrane"/>
    <property type="evidence" value="ECO:0007669"/>
    <property type="project" value="UniProtKB-SubCell"/>
</dbReference>
<evidence type="ECO:0000256" key="2">
    <source>
        <dbReference type="ARBA" id="ARBA00004448"/>
    </source>
</evidence>
<geneLocation type="mitochondrion" evidence="17"/>
<sequence>LYVDTRAYFTSATMIIAVPTGIKIFSWLATLHGAQINYSPSLLWSLGFVFLFTVGGLTWSSSSLFVSWHCSSWHMLCCCSLSLCLINSSCLCYYSSICSLMPPPYSAIYKSLMTKNSILYNIFGGKCYIFPTTFLSISRDTTTVFWFSSLILLLKYCILFSFYTFFYLNYLFPLYYLSKNNFLPNHSISNPTSIFFSMMSKSTPYST</sequence>
<evidence type="ECO:0000256" key="6">
    <source>
        <dbReference type="ARBA" id="ARBA00015947"/>
    </source>
</evidence>
<protein>
    <recommendedName>
        <fullName evidence="6 14">Cytochrome c oxidase subunit 1</fullName>
        <ecNumber evidence="14">7.1.1.9</ecNumber>
    </recommendedName>
</protein>
<evidence type="ECO:0000256" key="1">
    <source>
        <dbReference type="ARBA" id="ARBA00001971"/>
    </source>
</evidence>
<evidence type="ECO:0000256" key="5">
    <source>
        <dbReference type="ARBA" id="ARBA00011164"/>
    </source>
</evidence>
<dbReference type="GO" id="GO:0015990">
    <property type="term" value="P:electron transport coupled proton transport"/>
    <property type="evidence" value="ECO:0007669"/>
    <property type="project" value="TreeGrafter"/>
</dbReference>
<dbReference type="PRINTS" id="PR01165">
    <property type="entry name" value="CYCOXIDASEI"/>
</dbReference>
<dbReference type="InterPro" id="IPR023616">
    <property type="entry name" value="Cyt_c_oxase-like_su1_dom"/>
</dbReference>
<keyword evidence="14" id="KW-0813">Transport</keyword>
<keyword evidence="14 15" id="KW-0812">Transmembrane</keyword>
<dbReference type="GO" id="GO:0020037">
    <property type="term" value="F:heme binding"/>
    <property type="evidence" value="ECO:0007669"/>
    <property type="project" value="InterPro"/>
</dbReference>
<comment type="subcellular location">
    <subcellularLocation>
        <location evidence="2 14">Mitochondrion inner membrane</location>
        <topology evidence="2 14">Multi-pass membrane protein</topology>
    </subcellularLocation>
</comment>
<dbReference type="PROSITE" id="PS50855">
    <property type="entry name" value="COX1"/>
    <property type="match status" value="1"/>
</dbReference>
<keyword evidence="10" id="KW-1278">Translocase</keyword>
<evidence type="ECO:0000256" key="14">
    <source>
        <dbReference type="RuleBase" id="RU000369"/>
    </source>
</evidence>
<keyword evidence="14" id="KW-0408">Iron</keyword>
<comment type="pathway">
    <text evidence="3 14">Energy metabolism; oxidative phosphorylation.</text>
</comment>
<keyword evidence="14" id="KW-0349">Heme</keyword>
<gene>
    <name evidence="17" type="primary">COI</name>
</gene>
<comment type="similarity">
    <text evidence="4 14">Belongs to the heme-copper respiratory oxidase family.</text>
</comment>
<dbReference type="UniPathway" id="UPA00705"/>
<accession>Q8LX72</accession>
<evidence type="ECO:0000313" key="17">
    <source>
        <dbReference type="EMBL" id="CAD44508.1"/>
    </source>
</evidence>
<dbReference type="InterPro" id="IPR000883">
    <property type="entry name" value="Cyt_C_Oxase_1"/>
</dbReference>
<evidence type="ECO:0000256" key="3">
    <source>
        <dbReference type="ARBA" id="ARBA00004673"/>
    </source>
</evidence>
<evidence type="ECO:0000256" key="10">
    <source>
        <dbReference type="ARBA" id="ARBA00022967"/>
    </source>
</evidence>
<keyword evidence="7 14" id="KW-0679">Respiratory chain</keyword>
<dbReference type="Gene3D" id="1.20.210.10">
    <property type="entry name" value="Cytochrome c oxidase-like, subunit I domain"/>
    <property type="match status" value="1"/>
</dbReference>
<evidence type="ECO:0000256" key="12">
    <source>
        <dbReference type="ARBA" id="ARBA00023128"/>
    </source>
</evidence>
<dbReference type="Pfam" id="PF00115">
    <property type="entry name" value="COX1"/>
    <property type="match status" value="1"/>
</dbReference>
<comment type="cofactor">
    <cofactor evidence="1">
        <name>heme</name>
        <dbReference type="ChEBI" id="CHEBI:30413"/>
    </cofactor>
</comment>
<name>Q8LX72_9DIPT</name>
<feature type="transmembrane region" description="Helical" evidence="15">
    <location>
        <begin position="41"/>
        <end position="61"/>
    </location>
</feature>
<proteinExistence type="inferred from homology"/>
<evidence type="ECO:0000256" key="15">
    <source>
        <dbReference type="SAM" id="Phobius"/>
    </source>
</evidence>
<keyword evidence="14 15" id="KW-0472">Membrane</keyword>
<comment type="subunit">
    <text evidence="5">Component of the cytochrome c oxidase (complex IV, CIV), a multisubunit enzyme composed of a catalytic core of 3 subunits and several supernumerary subunits. The complex exists as a monomer or a dimer and forms supercomplexes (SCs) in the inner mitochondrial membrane with ubiquinol-cytochrome c oxidoreductase (cytochrome b-c1 complex, complex III, CIII).</text>
</comment>
<feature type="domain" description="Cytochrome oxidase subunit I profile" evidence="16">
    <location>
        <begin position="1"/>
        <end position="58"/>
    </location>
</feature>
<evidence type="ECO:0000256" key="11">
    <source>
        <dbReference type="ARBA" id="ARBA00022982"/>
    </source>
</evidence>
<evidence type="ECO:0000256" key="4">
    <source>
        <dbReference type="ARBA" id="ARBA00009578"/>
    </source>
</evidence>
<evidence type="ECO:0000256" key="8">
    <source>
        <dbReference type="ARBA" id="ARBA00022723"/>
    </source>
</evidence>
<dbReference type="PANTHER" id="PTHR10422:SF18">
    <property type="entry name" value="CYTOCHROME C OXIDASE SUBUNIT 1"/>
    <property type="match status" value="1"/>
</dbReference>
<feature type="transmembrane region" description="Helical" evidence="15">
    <location>
        <begin position="73"/>
        <end position="97"/>
    </location>
</feature>